<gene>
    <name evidence="7" type="ORF">R1flu_018781</name>
</gene>
<evidence type="ECO:0000256" key="5">
    <source>
        <dbReference type="ARBA" id="ARBA00023002"/>
    </source>
</evidence>
<dbReference type="Pfam" id="PF01565">
    <property type="entry name" value="FAD_binding_4"/>
    <property type="match status" value="1"/>
</dbReference>
<dbReference type="PANTHER" id="PTHR42973">
    <property type="entry name" value="BINDING OXIDOREDUCTASE, PUTATIVE (AFU_ORTHOLOGUE AFUA_1G17690)-RELATED"/>
    <property type="match status" value="1"/>
</dbReference>
<dbReference type="PANTHER" id="PTHR42973:SF39">
    <property type="entry name" value="FAD-BINDING PCMH-TYPE DOMAIN-CONTAINING PROTEIN"/>
    <property type="match status" value="1"/>
</dbReference>
<accession>A0ABD1ZGT9</accession>
<sequence length="545" mass="59272">MLRNPDEFFGGWLYLYLVDMELSEFTRAAVLSRDSKFLRALTVTLLIAQCLLLPSAHAAALGDDIGFSRAGVARKLLQQSLSGCLSSSGARLVFPGDSSYDSARGHVFNHRYLYNPAAFVFATTTAHVQRAVQCAVQLNVGIAPRSGGHSYEDYSLGGRDGVIVVDLEGMNSVSYDSGSKIATVGGGTRLGPLKLALWKQGKVTIPAGTCPSVGVGGHSLGGGWGFVSRKWGLMADSLVSVELVTANGTVVTASSSQNSDLLFALKGAGANSFGIVTKFFFKTYDVSKNVTFFQYNYGKTEQAQTLRAYQRWGVSASADVSASLFHNPTGDNFIWGIYLGPKSNLRTVLKTFFDNAPATPSATTEIESDYITSVLINAGFKQTDPIDTLNLQNYVYESRTFKSKSIFVKGSGWSEQGIQAYIDALGKGPTANTYMIFDLFGGSGSFINSVASGSTGFVHRDSLFSIQMFTYWNDRPQDATADLNWIQGIWNTVRPYSSGEAYQNYIDSDMPLSAYYASNLDRLKTVKRKWDPSNIFNFPKSIPLN</sequence>
<protein>
    <recommendedName>
        <fullName evidence="6">FAD-binding PCMH-type domain-containing protein</fullName>
    </recommendedName>
</protein>
<dbReference type="InterPro" id="IPR016166">
    <property type="entry name" value="FAD-bd_PCMH"/>
</dbReference>
<evidence type="ECO:0000256" key="2">
    <source>
        <dbReference type="ARBA" id="ARBA00005466"/>
    </source>
</evidence>
<evidence type="ECO:0000256" key="4">
    <source>
        <dbReference type="ARBA" id="ARBA00022827"/>
    </source>
</evidence>
<evidence type="ECO:0000256" key="3">
    <source>
        <dbReference type="ARBA" id="ARBA00022630"/>
    </source>
</evidence>
<dbReference type="SUPFAM" id="SSF56176">
    <property type="entry name" value="FAD-binding/transporter-associated domain-like"/>
    <property type="match status" value="1"/>
</dbReference>
<reference evidence="7 8" key="1">
    <citation type="submission" date="2024-09" db="EMBL/GenBank/DDBJ databases">
        <title>Chromosome-scale assembly of Riccia fluitans.</title>
        <authorList>
            <person name="Paukszto L."/>
            <person name="Sawicki J."/>
            <person name="Karawczyk K."/>
            <person name="Piernik-Szablinska J."/>
            <person name="Szczecinska M."/>
            <person name="Mazdziarz M."/>
        </authorList>
    </citation>
    <scope>NUCLEOTIDE SEQUENCE [LARGE SCALE GENOMIC DNA]</scope>
    <source>
        <strain evidence="7">Rf_01</strain>
        <tissue evidence="7">Aerial parts of the thallus</tissue>
    </source>
</reference>
<keyword evidence="4" id="KW-0274">FAD</keyword>
<dbReference type="Proteomes" id="UP001605036">
    <property type="component" value="Unassembled WGS sequence"/>
</dbReference>
<keyword evidence="8" id="KW-1185">Reference proteome</keyword>
<comment type="caution">
    <text evidence="7">The sequence shown here is derived from an EMBL/GenBank/DDBJ whole genome shotgun (WGS) entry which is preliminary data.</text>
</comment>
<dbReference type="InterPro" id="IPR012951">
    <property type="entry name" value="BBE"/>
</dbReference>
<proteinExistence type="inferred from homology"/>
<comment type="cofactor">
    <cofactor evidence="1">
        <name>FAD</name>
        <dbReference type="ChEBI" id="CHEBI:57692"/>
    </cofactor>
</comment>
<evidence type="ECO:0000313" key="8">
    <source>
        <dbReference type="Proteomes" id="UP001605036"/>
    </source>
</evidence>
<dbReference type="AlphaFoldDB" id="A0ABD1ZGT9"/>
<evidence type="ECO:0000313" key="7">
    <source>
        <dbReference type="EMBL" id="KAL2650653.1"/>
    </source>
</evidence>
<dbReference type="Gene3D" id="3.40.462.20">
    <property type="match status" value="1"/>
</dbReference>
<dbReference type="InterPro" id="IPR036318">
    <property type="entry name" value="FAD-bd_PCMH-like_sf"/>
</dbReference>
<dbReference type="InterPro" id="IPR050416">
    <property type="entry name" value="FAD-linked_Oxidoreductase"/>
</dbReference>
<keyword evidence="5" id="KW-0560">Oxidoreductase</keyword>
<evidence type="ECO:0000256" key="1">
    <source>
        <dbReference type="ARBA" id="ARBA00001974"/>
    </source>
</evidence>
<dbReference type="EMBL" id="JBHFFA010000001">
    <property type="protein sequence ID" value="KAL2650653.1"/>
    <property type="molecule type" value="Genomic_DNA"/>
</dbReference>
<dbReference type="InterPro" id="IPR016169">
    <property type="entry name" value="FAD-bd_PCMH_sub2"/>
</dbReference>
<dbReference type="GO" id="GO:0016491">
    <property type="term" value="F:oxidoreductase activity"/>
    <property type="evidence" value="ECO:0007669"/>
    <property type="project" value="UniProtKB-KW"/>
</dbReference>
<comment type="similarity">
    <text evidence="2">Belongs to the oxygen-dependent FAD-linked oxidoreductase family.</text>
</comment>
<name>A0ABD1ZGT9_9MARC</name>
<dbReference type="InterPro" id="IPR006094">
    <property type="entry name" value="Oxid_FAD_bind_N"/>
</dbReference>
<dbReference type="PROSITE" id="PS51387">
    <property type="entry name" value="FAD_PCMH"/>
    <property type="match status" value="1"/>
</dbReference>
<dbReference type="Pfam" id="PF08031">
    <property type="entry name" value="BBE"/>
    <property type="match status" value="1"/>
</dbReference>
<evidence type="ECO:0000259" key="6">
    <source>
        <dbReference type="PROSITE" id="PS51387"/>
    </source>
</evidence>
<organism evidence="7 8">
    <name type="scientific">Riccia fluitans</name>
    <dbReference type="NCBI Taxonomy" id="41844"/>
    <lineage>
        <taxon>Eukaryota</taxon>
        <taxon>Viridiplantae</taxon>
        <taxon>Streptophyta</taxon>
        <taxon>Embryophyta</taxon>
        <taxon>Marchantiophyta</taxon>
        <taxon>Marchantiopsida</taxon>
        <taxon>Marchantiidae</taxon>
        <taxon>Marchantiales</taxon>
        <taxon>Ricciaceae</taxon>
        <taxon>Riccia</taxon>
    </lineage>
</organism>
<dbReference type="Gene3D" id="3.30.465.10">
    <property type="match status" value="1"/>
</dbReference>
<feature type="domain" description="FAD-binding PCMH-type" evidence="6">
    <location>
        <begin position="112"/>
        <end position="286"/>
    </location>
</feature>
<keyword evidence="3" id="KW-0285">Flavoprotein</keyword>